<accession>A0A813HX00</accession>
<dbReference type="GO" id="GO:0070475">
    <property type="term" value="P:rRNA base methylation"/>
    <property type="evidence" value="ECO:0007669"/>
    <property type="project" value="InterPro"/>
</dbReference>
<proteinExistence type="predicted"/>
<gene>
    <name evidence="2" type="ORF">PGLA1383_LOCUS56614</name>
</gene>
<comment type="caution">
    <text evidence="2">The sequence shown here is derived from an EMBL/GenBank/DDBJ whole genome shotgun (WGS) entry which is preliminary data.</text>
</comment>
<keyword evidence="3" id="KW-1185">Reference proteome</keyword>
<protein>
    <submittedName>
        <fullName evidence="2">Uncharacterized protein</fullName>
    </submittedName>
</protein>
<sequence length="586" mass="65695">MAAVSSSRKGRCRANEIAVLSLAAGSFVVNATFSSSSSGCAWVQAGGVPHTLTPPLRTVIVPGAFAGRIDEPGSSNGPETSRLFGLLGALSLSVAAARRCRTAVSAGKGGGAPAPVQRQRKREQREKREEKFQGMTKTDLNRPPSNFARGAPNTGAWEEGRPESESLRQGEFRSPWTRQVYDRWAPNSMKQHSTDRQGGLARSRAYETPMQRQIQQALDEPDDKTPEYAKFMPGMAPNHLLPDPKTGSEVKTFRRHAYRAGNFSDIFKQLIVSTVVELKVSKSETPIWYVEPCAGEGEYHVKRLKIPGELREPMSWPTSEDFYEVLKDQDLTYMPPEIKNWMKVMNMLNFEAEGFEVRGSGSEEVDQDEIQWLPGTPLVALSHLRTQDPVSLYEDNPVSFAALVNTIRNWSPRFSPHIEAVFKSSFKYVPRRYFERRPGAVSEAHGPVMGQRGIVFIDPDWNRGSEASVCKEMIKGFRKHWRSATVVVTYPLAPDYEHKARAFNKEIRAEDPSLEIILVELYIDNPDWFPSSERARWRGCGALIVTPQHTTGDRIKATLNVMCQELMKSRPADSPVPMHVIVEHLK</sequence>
<dbReference type="Proteomes" id="UP000654075">
    <property type="component" value="Unassembled WGS sequence"/>
</dbReference>
<feature type="region of interest" description="Disordered" evidence="1">
    <location>
        <begin position="104"/>
        <end position="172"/>
    </location>
</feature>
<organism evidence="2 3">
    <name type="scientific">Polarella glacialis</name>
    <name type="common">Dinoflagellate</name>
    <dbReference type="NCBI Taxonomy" id="89957"/>
    <lineage>
        <taxon>Eukaryota</taxon>
        <taxon>Sar</taxon>
        <taxon>Alveolata</taxon>
        <taxon>Dinophyceae</taxon>
        <taxon>Suessiales</taxon>
        <taxon>Suessiaceae</taxon>
        <taxon>Polarella</taxon>
    </lineage>
</organism>
<dbReference type="GO" id="GO:0005829">
    <property type="term" value="C:cytosol"/>
    <property type="evidence" value="ECO:0007669"/>
    <property type="project" value="TreeGrafter"/>
</dbReference>
<evidence type="ECO:0000313" key="3">
    <source>
        <dbReference type="Proteomes" id="UP000654075"/>
    </source>
</evidence>
<feature type="compositionally biased region" description="Basic and acidic residues" evidence="1">
    <location>
        <begin position="158"/>
        <end position="171"/>
    </location>
</feature>
<dbReference type="PANTHER" id="PTHR37426:SF1">
    <property type="entry name" value="RIBOSOMAL RNA LARGE SUBUNIT METHYLTRANSFERASE J"/>
    <property type="match status" value="1"/>
</dbReference>
<dbReference type="SUPFAM" id="SSF53335">
    <property type="entry name" value="S-adenosyl-L-methionine-dependent methyltransferases"/>
    <property type="match status" value="1"/>
</dbReference>
<evidence type="ECO:0000256" key="1">
    <source>
        <dbReference type="SAM" id="MobiDB-lite"/>
    </source>
</evidence>
<name>A0A813HX00_POLGL</name>
<dbReference type="InterPro" id="IPR007473">
    <property type="entry name" value="RlmJ"/>
</dbReference>
<dbReference type="InterPro" id="IPR029063">
    <property type="entry name" value="SAM-dependent_MTases_sf"/>
</dbReference>
<reference evidence="2" key="1">
    <citation type="submission" date="2021-02" db="EMBL/GenBank/DDBJ databases">
        <authorList>
            <person name="Dougan E. K."/>
            <person name="Rhodes N."/>
            <person name="Thang M."/>
            <person name="Chan C."/>
        </authorList>
    </citation>
    <scope>NUCLEOTIDE SEQUENCE</scope>
</reference>
<dbReference type="EMBL" id="CAJNNV010033089">
    <property type="protein sequence ID" value="CAE8642065.1"/>
    <property type="molecule type" value="Genomic_DNA"/>
</dbReference>
<dbReference type="OrthoDB" id="444016at2759"/>
<dbReference type="Gene3D" id="3.40.50.150">
    <property type="entry name" value="Vaccinia Virus protein VP39"/>
    <property type="match status" value="1"/>
</dbReference>
<dbReference type="AlphaFoldDB" id="A0A813HX00"/>
<dbReference type="PANTHER" id="PTHR37426">
    <property type="entry name" value="RIBOSOMAL RNA LARGE SUBUNIT METHYLTRANSFERASE J"/>
    <property type="match status" value="1"/>
</dbReference>
<feature type="compositionally biased region" description="Basic and acidic residues" evidence="1">
    <location>
        <begin position="123"/>
        <end position="132"/>
    </location>
</feature>
<dbReference type="GO" id="GO:0036307">
    <property type="term" value="F:23S rRNA (adenine(2030)-N(6))-methyltransferase activity"/>
    <property type="evidence" value="ECO:0007669"/>
    <property type="project" value="TreeGrafter"/>
</dbReference>
<evidence type="ECO:0000313" key="2">
    <source>
        <dbReference type="EMBL" id="CAE8642065.1"/>
    </source>
</evidence>